<feature type="region of interest" description="Disordered" evidence="1">
    <location>
        <begin position="1"/>
        <end position="38"/>
    </location>
</feature>
<accession>A0AA48L5H9</accession>
<protein>
    <submittedName>
        <fullName evidence="2">Uncharacterized protein</fullName>
    </submittedName>
</protein>
<evidence type="ECO:0000313" key="2">
    <source>
        <dbReference type="EMBL" id="BEI92376.1"/>
    </source>
</evidence>
<dbReference type="KEGG" id="ccac:CcaHIS019_0500040"/>
<proteinExistence type="predicted"/>
<gene>
    <name evidence="2" type="ORF">CcaverHIS019_0500040</name>
</gene>
<reference evidence="2" key="1">
    <citation type="journal article" date="2023" name="BMC Genomics">
        <title>Chromosome-level genome assemblies of Cutaneotrichosporon spp. (Trichosporonales, Basidiomycota) reveal imbalanced evolution between nucleotide sequences and chromosome synteny.</title>
        <authorList>
            <person name="Kobayashi Y."/>
            <person name="Kayamori A."/>
            <person name="Aoki K."/>
            <person name="Shiwa Y."/>
            <person name="Matsutani M."/>
            <person name="Fujita N."/>
            <person name="Sugita T."/>
            <person name="Iwasaki W."/>
            <person name="Tanaka N."/>
            <person name="Takashima M."/>
        </authorList>
    </citation>
    <scope>NUCLEOTIDE SEQUENCE</scope>
    <source>
        <strain evidence="2">HIS019</strain>
    </source>
</reference>
<organism evidence="2 3">
    <name type="scientific">Cutaneotrichosporon cavernicola</name>
    <dbReference type="NCBI Taxonomy" id="279322"/>
    <lineage>
        <taxon>Eukaryota</taxon>
        <taxon>Fungi</taxon>
        <taxon>Dikarya</taxon>
        <taxon>Basidiomycota</taxon>
        <taxon>Agaricomycotina</taxon>
        <taxon>Tremellomycetes</taxon>
        <taxon>Trichosporonales</taxon>
        <taxon>Trichosporonaceae</taxon>
        <taxon>Cutaneotrichosporon</taxon>
    </lineage>
</organism>
<dbReference type="Proteomes" id="UP001233271">
    <property type="component" value="Chromosome 5"/>
</dbReference>
<dbReference type="EMBL" id="AP028216">
    <property type="protein sequence ID" value="BEI92376.1"/>
    <property type="molecule type" value="Genomic_DNA"/>
</dbReference>
<dbReference type="AlphaFoldDB" id="A0AA48L5H9"/>
<evidence type="ECO:0000313" key="3">
    <source>
        <dbReference type="Proteomes" id="UP001233271"/>
    </source>
</evidence>
<evidence type="ECO:0000256" key="1">
    <source>
        <dbReference type="SAM" id="MobiDB-lite"/>
    </source>
</evidence>
<sequence length="307" mass="33293">MPKAPRGLSSGAKPRRSTRAAPVADPPTLPPHPPTQPQLSLCPVVPAWVRRDWSDTPLDMPSFVGTTCPAMQLDWAAHNASVAIHDVYTYYGGAWDTVRDRSLCVYLAVCDVVLQKKRQASNDLGDDPLPPYRKWLAARKDDVRDVVALAQRDFVPLGIALDYGAACSLALAALQMVYEEGYDAEGGPTIEDEYPPLDVRAFGEFRPRADNIARYGLLVWSTSVGNDSNEGGVNGELRAWIEKHGSLDGMFSSLASLKGLPPFPPGTRPPPLPAAADCAGWTVSYLEDPPEFDGPLPSLEQLCTPSR</sequence>
<name>A0AA48L5H9_9TREE</name>
<dbReference type="RefSeq" id="XP_060457641.1">
    <property type="nucleotide sequence ID" value="XM_060601115.1"/>
</dbReference>
<feature type="compositionally biased region" description="Pro residues" evidence="1">
    <location>
        <begin position="24"/>
        <end position="36"/>
    </location>
</feature>
<keyword evidence="3" id="KW-1185">Reference proteome</keyword>
<dbReference type="GeneID" id="85496246"/>